<keyword evidence="1" id="KW-1133">Transmembrane helix</keyword>
<name>A0A7J7P3Y4_9MAGN</name>
<feature type="transmembrane region" description="Helical" evidence="1">
    <location>
        <begin position="213"/>
        <end position="232"/>
    </location>
</feature>
<dbReference type="AlphaFoldDB" id="A0A7J7P3Y4"/>
<protein>
    <submittedName>
        <fullName evidence="2">Uncharacterized protein</fullName>
    </submittedName>
</protein>
<feature type="transmembrane region" description="Helical" evidence="1">
    <location>
        <begin position="288"/>
        <end position="304"/>
    </location>
</feature>
<sequence>MLASKRCTRLSFQILLQLFSELSISLNFRASCKSLKVPSICFVKPFAGFFPSSTTGVGGGYNSKLIVYFKMPEMISCGISLQAQICSHLHNCIWYLSFSGSPVNTFEFLHPLLKSLEYELPKATLEVPQALMLGRIFWAIYTFLYPWLNRSWLPRPLILPAEVYKVGVTHYFSFLKAKEELGYVPMVSPQEGMSSTITYWQERKRRELDGPTIYAWLFSVIGMSLTFITAFLQDIGPMKPIRYISLFIFRSIEALQIAFYLAVAAHIIEATYAWYLAKRVDPANAKGWFWQTFALGFFSLRILLKRAQNK</sequence>
<proteinExistence type="predicted"/>
<dbReference type="Pfam" id="PF14934">
    <property type="entry name" value="TMEM254"/>
    <property type="match status" value="1"/>
</dbReference>
<dbReference type="Proteomes" id="UP000541444">
    <property type="component" value="Unassembled WGS sequence"/>
</dbReference>
<dbReference type="OrthoDB" id="2735536at2759"/>
<keyword evidence="3" id="KW-1185">Reference proteome</keyword>
<keyword evidence="1" id="KW-0812">Transmembrane</keyword>
<evidence type="ECO:0000256" key="1">
    <source>
        <dbReference type="SAM" id="Phobius"/>
    </source>
</evidence>
<dbReference type="InterPro" id="IPR028110">
    <property type="entry name" value="TMEM254"/>
</dbReference>
<feature type="transmembrane region" description="Helical" evidence="1">
    <location>
        <begin position="244"/>
        <end position="268"/>
    </location>
</feature>
<reference evidence="2 3" key="1">
    <citation type="journal article" date="2020" name="IScience">
        <title>Genome Sequencing of the Endangered Kingdonia uniflora (Circaeasteraceae, Ranunculales) Reveals Potential Mechanisms of Evolutionary Specialization.</title>
        <authorList>
            <person name="Sun Y."/>
            <person name="Deng T."/>
            <person name="Zhang A."/>
            <person name="Moore M.J."/>
            <person name="Landis J.B."/>
            <person name="Lin N."/>
            <person name="Zhang H."/>
            <person name="Zhang X."/>
            <person name="Huang J."/>
            <person name="Zhang X."/>
            <person name="Sun H."/>
            <person name="Wang H."/>
        </authorList>
    </citation>
    <scope>NUCLEOTIDE SEQUENCE [LARGE SCALE GENOMIC DNA]</scope>
    <source>
        <strain evidence="2">TB1705</strain>
        <tissue evidence="2">Leaf</tissue>
    </source>
</reference>
<evidence type="ECO:0000313" key="2">
    <source>
        <dbReference type="EMBL" id="KAF6174159.1"/>
    </source>
</evidence>
<dbReference type="Gene3D" id="3.40.50.720">
    <property type="entry name" value="NAD(P)-binding Rossmann-like Domain"/>
    <property type="match status" value="1"/>
</dbReference>
<dbReference type="EMBL" id="JACGCM010000287">
    <property type="protein sequence ID" value="KAF6174159.1"/>
    <property type="molecule type" value="Genomic_DNA"/>
</dbReference>
<organism evidence="2 3">
    <name type="scientific">Kingdonia uniflora</name>
    <dbReference type="NCBI Taxonomy" id="39325"/>
    <lineage>
        <taxon>Eukaryota</taxon>
        <taxon>Viridiplantae</taxon>
        <taxon>Streptophyta</taxon>
        <taxon>Embryophyta</taxon>
        <taxon>Tracheophyta</taxon>
        <taxon>Spermatophyta</taxon>
        <taxon>Magnoliopsida</taxon>
        <taxon>Ranunculales</taxon>
        <taxon>Circaeasteraceae</taxon>
        <taxon>Kingdonia</taxon>
    </lineage>
</organism>
<accession>A0A7J7P3Y4</accession>
<comment type="caution">
    <text evidence="2">The sequence shown here is derived from an EMBL/GenBank/DDBJ whole genome shotgun (WGS) entry which is preliminary data.</text>
</comment>
<evidence type="ECO:0000313" key="3">
    <source>
        <dbReference type="Proteomes" id="UP000541444"/>
    </source>
</evidence>
<keyword evidence="1" id="KW-0472">Membrane</keyword>
<gene>
    <name evidence="2" type="ORF">GIB67_033691</name>
</gene>